<gene>
    <name evidence="1 2" type="primary">D930048N14Rik</name>
</gene>
<dbReference type="AGR" id="MGI:2144709"/>
<protein>
    <submittedName>
        <fullName evidence="1">D930048N14Rik protein</fullName>
    </submittedName>
</protein>
<evidence type="ECO:0000313" key="1">
    <source>
        <dbReference type="EMBL" id="AAH95931.1"/>
    </source>
</evidence>
<dbReference type="AlphaFoldDB" id="Q501P8"/>
<dbReference type="MGI" id="MGI:2144709">
    <property type="gene designation" value="D930048N14Rik"/>
</dbReference>
<accession>Q501P8</accession>
<reference evidence="1" key="1">
    <citation type="journal article" date="2004" name="Genome Res.">
        <title>The status, quality, and expansion of the NIH full-length cDNA project: the Mammalian Gene Collection (MGC).</title>
        <authorList>
            <consortium name="The MGC Project Team"/>
            <person name="Gerhard D.S."/>
            <person name="Wagner L."/>
            <person name="Feingold E.A."/>
            <person name="Shenmen C.M."/>
            <person name="Grouse L.H."/>
            <person name="Schuler G."/>
            <person name="Klein S.L."/>
            <person name="Old S."/>
            <person name="Rasooly R."/>
            <person name="Good P."/>
            <person name="Guyer M."/>
            <person name="Peck A.M."/>
            <person name="Derge J.G."/>
            <person name="Lipman D."/>
            <person name="Collins F.S."/>
            <person name="Jang W."/>
            <person name="Sherry S."/>
            <person name="Feolo M."/>
            <person name="Misquitta L."/>
            <person name="Lee E."/>
            <person name="Rotmistrovsky K."/>
            <person name="Greenhut S.F."/>
            <person name="Schaefer C.F."/>
            <person name="Buetow K."/>
            <person name="Bonner T.I."/>
            <person name="Haussler D."/>
            <person name="Kent J."/>
            <person name="Kiekhaus M."/>
            <person name="Furey T."/>
            <person name="Brent M."/>
            <person name="Prange C."/>
            <person name="Schreiber K."/>
            <person name="Shapiro N."/>
            <person name="Bhat N.K."/>
            <person name="Hopkins R.F."/>
            <person name="Hsie F."/>
            <person name="Driscoll T."/>
            <person name="Soares M.B."/>
            <person name="Casavant T.L."/>
            <person name="Scheetz T.E."/>
            <person name="Brown-stein M.J."/>
            <person name="Usdin T.B."/>
            <person name="Toshiyuki S."/>
            <person name="Carninci P."/>
            <person name="Piao Y."/>
            <person name="Dudekula D.B."/>
            <person name="Ko M.S."/>
            <person name="Kawakami K."/>
            <person name="Suzuki Y."/>
            <person name="Sugano S."/>
            <person name="Gruber C.E."/>
            <person name="Smith M.R."/>
            <person name="Simmons B."/>
            <person name="Moore T."/>
            <person name="Waterman R."/>
            <person name="Johnson S.L."/>
            <person name="Ruan Y."/>
            <person name="Wei C.L."/>
            <person name="Mathavan S."/>
            <person name="Gunaratne P.H."/>
            <person name="Wu J."/>
            <person name="Garcia A.M."/>
            <person name="Hulyk S.W."/>
            <person name="Fuh E."/>
            <person name="Yuan Y."/>
            <person name="Sneed A."/>
            <person name="Kowis C."/>
            <person name="Hodgson A."/>
            <person name="Muzny D.M."/>
            <person name="McPherson J."/>
            <person name="Gibbs R.A."/>
            <person name="Fahey J."/>
            <person name="Helton E."/>
            <person name="Ketteman M."/>
            <person name="Madan A."/>
            <person name="Rodrigues S."/>
            <person name="Sanchez A."/>
            <person name="Whiting M."/>
            <person name="Madari A."/>
            <person name="Young A.C."/>
            <person name="Wetherby K.D."/>
            <person name="Granite S.J."/>
            <person name="Kwong P.N."/>
            <person name="Brinkley C.P."/>
            <person name="Pearson R.L."/>
            <person name="Bouffard G.G."/>
            <person name="Blakesly R.W."/>
            <person name="Green E.D."/>
            <person name="Dickson M.C."/>
            <person name="Rodriguez A.C."/>
            <person name="Grimwood J."/>
            <person name="Schmutz J."/>
            <person name="Myers R.M."/>
            <person name="Butterfield Y.S."/>
            <person name="Griffith M."/>
            <person name="Griffith O.L."/>
            <person name="Krzywinski M.I."/>
            <person name="Liao N."/>
            <person name="Morin R."/>
            <person name="Morrin R."/>
            <person name="Palmquist D."/>
            <person name="Petrescu A.S."/>
            <person name="Skalska U."/>
            <person name="Smailus D.E."/>
            <person name="Stott J.M."/>
            <person name="Schnerch A."/>
            <person name="Schein J.E."/>
            <person name="Jones S.J."/>
            <person name="Holt R.A."/>
            <person name="Baross A."/>
            <person name="Marra M.A."/>
            <person name="Clifton S."/>
            <person name="Makowski K.A."/>
            <person name="Bosak S."/>
            <person name="Malek J."/>
        </authorList>
    </citation>
    <scope>NUCLEOTIDE SEQUENCE [LARGE SCALE MRNA]</scope>
    <source>
        <strain evidence="1">129</strain>
        <tissue evidence="1">Mammary tumor. Brca1-/fl</tissue>
    </source>
</reference>
<proteinExistence type="evidence at transcript level"/>
<dbReference type="EMBL" id="BC095931">
    <property type="protein sequence ID" value="AAH95931.1"/>
    <property type="molecule type" value="mRNA"/>
</dbReference>
<organism evidence="1">
    <name type="scientific">Mus musculus</name>
    <name type="common">Mouse</name>
    <dbReference type="NCBI Taxonomy" id="10090"/>
    <lineage>
        <taxon>Eukaryota</taxon>
        <taxon>Metazoa</taxon>
        <taxon>Chordata</taxon>
        <taxon>Craniata</taxon>
        <taxon>Vertebrata</taxon>
        <taxon>Euteleostomi</taxon>
        <taxon>Mammalia</taxon>
        <taxon>Eutheria</taxon>
        <taxon>Euarchontoglires</taxon>
        <taxon>Glires</taxon>
        <taxon>Rodentia</taxon>
        <taxon>Myomorpha</taxon>
        <taxon>Muroidea</taxon>
        <taxon>Muridae</taxon>
        <taxon>Murinae</taxon>
        <taxon>Mus</taxon>
        <taxon>Mus</taxon>
    </lineage>
</organism>
<sequence length="82" mass="9095">MGWSGLCRLFLRWRTVDGLWSLFLSLYLYMASEDQAQVLGLVQQRLRPANHFSCPISKLSEERDGGCIPGIPAGRTGLEAPG</sequence>
<evidence type="ECO:0000313" key="2">
    <source>
        <dbReference type="MGI" id="MGI:2144709"/>
    </source>
</evidence>
<name>Q501P8_MOUSE</name>